<comment type="caution">
    <text evidence="1">The sequence shown here is derived from an EMBL/GenBank/DDBJ whole genome shotgun (WGS) entry which is preliminary data.</text>
</comment>
<reference evidence="1" key="1">
    <citation type="submission" date="2014-01" db="EMBL/GenBank/DDBJ databases">
        <title>The genome of the white-rot fungus Pycnoporus cinnabarinus: a basidiomycete model with a versatile arsenal for lignocellulosic biomass breakdown.</title>
        <authorList>
            <person name="Levasseur A."/>
            <person name="Lomascolo A."/>
            <person name="Ruiz-Duenas F.J."/>
            <person name="Uzan E."/>
            <person name="Piumi F."/>
            <person name="Kues U."/>
            <person name="Ram A.F.J."/>
            <person name="Murat C."/>
            <person name="Haon M."/>
            <person name="Benoit I."/>
            <person name="Arfi Y."/>
            <person name="Chevret D."/>
            <person name="Drula E."/>
            <person name="Kwon M.J."/>
            <person name="Gouret P."/>
            <person name="Lesage-Meessen L."/>
            <person name="Lombard V."/>
            <person name="Mariette J."/>
            <person name="Noirot C."/>
            <person name="Park J."/>
            <person name="Patyshakuliyeva A."/>
            <person name="Wieneger R.A.B."/>
            <person name="Wosten H.A.B."/>
            <person name="Martin F."/>
            <person name="Coutinho P.M."/>
            <person name="de Vries R."/>
            <person name="Martinez A.T."/>
            <person name="Klopp C."/>
            <person name="Pontarotti P."/>
            <person name="Henrissat B."/>
            <person name="Record E."/>
        </authorList>
    </citation>
    <scope>NUCLEOTIDE SEQUENCE [LARGE SCALE GENOMIC DNA]</scope>
    <source>
        <strain evidence="1">BRFM137</strain>
    </source>
</reference>
<evidence type="ECO:0008006" key="3">
    <source>
        <dbReference type="Google" id="ProtNLM"/>
    </source>
</evidence>
<dbReference type="STRING" id="5643.A0A060SAU4"/>
<evidence type="ECO:0000313" key="1">
    <source>
        <dbReference type="EMBL" id="CDO69399.1"/>
    </source>
</evidence>
<keyword evidence="2" id="KW-1185">Reference proteome</keyword>
<dbReference type="EMBL" id="CCBP010000041">
    <property type="protein sequence ID" value="CDO69399.1"/>
    <property type="molecule type" value="Genomic_DNA"/>
</dbReference>
<gene>
    <name evidence="1" type="ORF">BN946_scf184270.g2</name>
</gene>
<dbReference type="OMA" id="WPANLSE"/>
<protein>
    <recommendedName>
        <fullName evidence="3">Transcription factor domain-containing protein</fullName>
    </recommendedName>
</protein>
<accession>A0A060SAU4</accession>
<name>A0A060SAU4_PYCCI</name>
<dbReference type="HOGENOM" id="CLU_010791_1_0_1"/>
<sequence>MQFARDTWWDALLAFYSLEKDPSLRHTQTPAITSDQRNTALQHIIADLRALFHSAATWMSFIHLPRFFEQLLDPSRRARMQPCLVLSALALGTLAQSSEVEKGKRGRHRAIKLVDMAHGALQSSLATGWVEVGLAQAASLLLYFEINLHPAQTWEQTHSTMFLLDSLIRLFSLTTIDAGHPSPTGMSGIDAGFHSMPPPALPSNAAAAALVIPTASSTRPTGIGIPPMQQHPQHWESLFAPCGLKQSFFDATAAQSHSSYSAVAHPNAAETVTIPTAATAHSILNSAPRVQRGCNCQLFSMQNAWPTVKELSPTWAEALMWPANLSEAELCKEECRRLVWGSVMMVANMNAYAGIIPSRVAQMRGIFVQEHEHFSLLTPSEMLVSTGMPLQNDDIWSLNLRAMRLLQSCLRVRTCPTMSGAQRAEFAVRAWLQIDDLEERMERHTCGLSTNYGFQSTEMLFSLRLCVSYEFQRFIPQITTAGNVLFYRDKAEAWIRHLSINVEEVNQALRAGEQGGPELGHRKALFVFWFLSGIKTCLTLWEADPTLALALTAACQTAAYLEHFLLVWPSDRT</sequence>
<dbReference type="CDD" id="cd12148">
    <property type="entry name" value="fungal_TF_MHR"/>
    <property type="match status" value="1"/>
</dbReference>
<dbReference type="AlphaFoldDB" id="A0A060SAU4"/>
<proteinExistence type="predicted"/>
<organism evidence="1 2">
    <name type="scientific">Pycnoporus cinnabarinus</name>
    <name type="common">Cinnabar-red polypore</name>
    <name type="synonym">Trametes cinnabarina</name>
    <dbReference type="NCBI Taxonomy" id="5643"/>
    <lineage>
        <taxon>Eukaryota</taxon>
        <taxon>Fungi</taxon>
        <taxon>Dikarya</taxon>
        <taxon>Basidiomycota</taxon>
        <taxon>Agaricomycotina</taxon>
        <taxon>Agaricomycetes</taxon>
        <taxon>Polyporales</taxon>
        <taxon>Polyporaceae</taxon>
        <taxon>Trametes</taxon>
    </lineage>
</organism>
<dbReference type="Proteomes" id="UP000029665">
    <property type="component" value="Unassembled WGS sequence"/>
</dbReference>
<evidence type="ECO:0000313" key="2">
    <source>
        <dbReference type="Proteomes" id="UP000029665"/>
    </source>
</evidence>
<dbReference type="OrthoDB" id="10261408at2759"/>